<accession>A0A1D8P5C1</accession>
<keyword evidence="1" id="KW-0813">Transport</keyword>
<organism evidence="3 4">
    <name type="scientific">Urechidicola croceus</name>
    <dbReference type="NCBI Taxonomy" id="1850246"/>
    <lineage>
        <taxon>Bacteria</taxon>
        <taxon>Pseudomonadati</taxon>
        <taxon>Bacteroidota</taxon>
        <taxon>Flavobacteriia</taxon>
        <taxon>Flavobacteriales</taxon>
        <taxon>Flavobacteriaceae</taxon>
        <taxon>Urechidicola</taxon>
    </lineage>
</organism>
<keyword evidence="1" id="KW-0812">Transmembrane</keyword>
<dbReference type="Pfam" id="PF07715">
    <property type="entry name" value="Plug"/>
    <property type="match status" value="1"/>
</dbReference>
<dbReference type="AlphaFoldDB" id="A0A1D8P5C1"/>
<dbReference type="InterPro" id="IPR037066">
    <property type="entry name" value="Plug_dom_sf"/>
</dbReference>
<dbReference type="Gene3D" id="2.170.130.10">
    <property type="entry name" value="TonB-dependent receptor, plug domain"/>
    <property type="match status" value="1"/>
</dbReference>
<comment type="subcellular location">
    <subcellularLocation>
        <location evidence="1">Cell outer membrane</location>
        <topology evidence="1">Multi-pass membrane protein</topology>
    </subcellularLocation>
</comment>
<reference evidence="3 4" key="1">
    <citation type="submission" date="2016-10" db="EMBL/GenBank/DDBJ databases">
        <title>Lutibacter sp. LPB0138, isolated from marine gastropod.</title>
        <authorList>
            <person name="Kim E."/>
            <person name="Yi H."/>
        </authorList>
    </citation>
    <scope>NUCLEOTIDE SEQUENCE [LARGE SCALE GENOMIC DNA]</scope>
    <source>
        <strain evidence="3 4">LPB0138</strain>
    </source>
</reference>
<keyword evidence="1" id="KW-0472">Membrane</keyword>
<evidence type="ECO:0000259" key="2">
    <source>
        <dbReference type="Pfam" id="PF07715"/>
    </source>
</evidence>
<keyword evidence="1" id="KW-1134">Transmembrane beta strand</keyword>
<dbReference type="STRING" id="1850246.LPB138_03190"/>
<dbReference type="InterPro" id="IPR012910">
    <property type="entry name" value="Plug_dom"/>
</dbReference>
<name>A0A1D8P5C1_9FLAO</name>
<feature type="domain" description="TonB-dependent receptor plug" evidence="2">
    <location>
        <begin position="24"/>
        <end position="114"/>
    </location>
</feature>
<dbReference type="Proteomes" id="UP000176050">
    <property type="component" value="Chromosome"/>
</dbReference>
<keyword evidence="1" id="KW-0998">Cell outer membrane</keyword>
<dbReference type="SUPFAM" id="SSF56935">
    <property type="entry name" value="Porins"/>
    <property type="match status" value="1"/>
</dbReference>
<protein>
    <recommendedName>
        <fullName evidence="2">TonB-dependent receptor plug domain-containing protein</fullName>
    </recommendedName>
</protein>
<evidence type="ECO:0000313" key="4">
    <source>
        <dbReference type="Proteomes" id="UP000176050"/>
    </source>
</evidence>
<dbReference type="InterPro" id="IPR039426">
    <property type="entry name" value="TonB-dep_rcpt-like"/>
</dbReference>
<comment type="similarity">
    <text evidence="1">Belongs to the TonB-dependent receptor family.</text>
</comment>
<keyword evidence="4" id="KW-1185">Reference proteome</keyword>
<dbReference type="KEGG" id="lul:LPB138_03190"/>
<proteinExistence type="inferred from homology"/>
<gene>
    <name evidence="3" type="ORF">LPB138_03190</name>
</gene>
<dbReference type="GO" id="GO:0009279">
    <property type="term" value="C:cell outer membrane"/>
    <property type="evidence" value="ECO:0007669"/>
    <property type="project" value="UniProtKB-SubCell"/>
</dbReference>
<evidence type="ECO:0000313" key="3">
    <source>
        <dbReference type="EMBL" id="AOW19746.1"/>
    </source>
</evidence>
<sequence length="120" mass="13168">MSCKSVKEKTTYLEPEFQPDTVVATQPEISLADYLRRLSGVTVKGQGDNTLVLVRTGNSFMNTSEPLFLVDGNTFNGNYSQLSSMINVLDIKSVSVYKEPSETGIYGIRGVNGVINIKLK</sequence>
<dbReference type="EMBL" id="CP017478">
    <property type="protein sequence ID" value="AOW19746.1"/>
    <property type="molecule type" value="Genomic_DNA"/>
</dbReference>
<dbReference type="PROSITE" id="PS52016">
    <property type="entry name" value="TONB_DEPENDENT_REC_3"/>
    <property type="match status" value="1"/>
</dbReference>
<evidence type="ECO:0000256" key="1">
    <source>
        <dbReference type="PROSITE-ProRule" id="PRU01360"/>
    </source>
</evidence>